<accession>A0A7C8MK42</accession>
<feature type="transmembrane region" description="Helical" evidence="7">
    <location>
        <begin position="251"/>
        <end position="269"/>
    </location>
</feature>
<feature type="transmembrane region" description="Helical" evidence="7">
    <location>
        <begin position="400"/>
        <end position="421"/>
    </location>
</feature>
<comment type="similarity">
    <text evidence="5">Belongs to the SAT4 family.</text>
</comment>
<evidence type="ECO:0000313" key="9">
    <source>
        <dbReference type="EMBL" id="KAF2964590.1"/>
    </source>
</evidence>
<dbReference type="PANTHER" id="PTHR33048:SF158">
    <property type="entry name" value="MEMBRANE PROTEIN PTH11-LIKE, PUTATIVE-RELATED"/>
    <property type="match status" value="1"/>
</dbReference>
<protein>
    <recommendedName>
        <fullName evidence="8">Rhodopsin domain-containing protein</fullName>
    </recommendedName>
</protein>
<dbReference type="AlphaFoldDB" id="A0A7C8MK42"/>
<evidence type="ECO:0000256" key="1">
    <source>
        <dbReference type="ARBA" id="ARBA00004141"/>
    </source>
</evidence>
<dbReference type="InParanoid" id="A0A7C8MK42"/>
<dbReference type="PRINTS" id="PR00081">
    <property type="entry name" value="GDHRDH"/>
</dbReference>
<evidence type="ECO:0000256" key="3">
    <source>
        <dbReference type="ARBA" id="ARBA00022989"/>
    </source>
</evidence>
<dbReference type="SUPFAM" id="SSF51735">
    <property type="entry name" value="NAD(P)-binding Rossmann-fold domains"/>
    <property type="match status" value="1"/>
</dbReference>
<dbReference type="InterPro" id="IPR036291">
    <property type="entry name" value="NAD(P)-bd_dom_sf"/>
</dbReference>
<comment type="caution">
    <text evidence="9">The sequence shown here is derived from an EMBL/GenBank/DDBJ whole genome shotgun (WGS) entry which is preliminary data.</text>
</comment>
<dbReference type="EMBL" id="WUBL01000144">
    <property type="protein sequence ID" value="KAF2964590.1"/>
    <property type="molecule type" value="Genomic_DNA"/>
</dbReference>
<feature type="region of interest" description="Disordered" evidence="6">
    <location>
        <begin position="520"/>
        <end position="556"/>
    </location>
</feature>
<keyword evidence="3 7" id="KW-1133">Transmembrane helix</keyword>
<evidence type="ECO:0000256" key="5">
    <source>
        <dbReference type="ARBA" id="ARBA00038359"/>
    </source>
</evidence>
<feature type="transmembrane region" description="Helical" evidence="7">
    <location>
        <begin position="354"/>
        <end position="380"/>
    </location>
</feature>
<keyword evidence="2 7" id="KW-0812">Transmembrane</keyword>
<dbReference type="Proteomes" id="UP000481858">
    <property type="component" value="Unassembled WGS sequence"/>
</dbReference>
<proteinExistence type="inferred from homology"/>
<evidence type="ECO:0000259" key="8">
    <source>
        <dbReference type="Pfam" id="PF20684"/>
    </source>
</evidence>
<dbReference type="InterPro" id="IPR049326">
    <property type="entry name" value="Rhodopsin_dom_fungi"/>
</dbReference>
<dbReference type="Pfam" id="PF20684">
    <property type="entry name" value="Fung_rhodopsin"/>
    <property type="match status" value="1"/>
</dbReference>
<gene>
    <name evidence="9" type="ORF">GQX73_g8972</name>
</gene>
<feature type="transmembrane region" description="Helical" evidence="7">
    <location>
        <begin position="480"/>
        <end position="504"/>
    </location>
</feature>
<evidence type="ECO:0000313" key="10">
    <source>
        <dbReference type="Proteomes" id="UP000481858"/>
    </source>
</evidence>
<dbReference type="InterPro" id="IPR052337">
    <property type="entry name" value="SAT4-like"/>
</dbReference>
<sequence>MGSSKGTILLTGANGGLGSAIARQLASHQQFSGYRSLYAVRATTSAPNLSKAIEPERASHPHDVLSLNLADLDNVRDVAKTINTRVSDGQIPPIRAIILNAGFQDFGKQVWTDGFDTTFIANYLGHWLLTLLLLKSIDKSSGRIVVIGSQSHDPHDKRNESTGAFDDEKYKTVVHDQSTIDGIAHGSWSSAKEDSSWKNGYRRYGAAKLFSIMMIYELQSRMDRDPVLKNVCILGVDPGTMTTGLQRHASWVIRVLIFQIIYPIIAFFAPNGLIRSTHKSATQVLNAAFDLDSEPTTLPKAGYYFDEKPFETSAESKDVDKRGLVWKESVNTTIKIGFFVFYLRLFGTVTYVRYMVLVGMTVAISFCIVFVILDLIACAPLPGENGNWVAPSLIDRCNRIAVPLITAASYINVITDFYILFIPLHRVSKLRVSTRRKIGIGFIFLTGSLAAGAALANLIIRSDNSLFDRSDFSWTIIPVYATSLIEINVGLFCYSMPVVSALFASRFTSLSRSFGSWIRERRSPRPSPQGSAGESSANLANSDTEAPQLQSISNDTSSFSGMRKFIHNIYRSGAHPSVRETTTTAADDLDISEIDYNFHIKKMQHPRAEGNGGSY</sequence>
<dbReference type="Pfam" id="PF00106">
    <property type="entry name" value="adh_short"/>
    <property type="match status" value="1"/>
</dbReference>
<dbReference type="GO" id="GO:0016020">
    <property type="term" value="C:membrane"/>
    <property type="evidence" value="ECO:0007669"/>
    <property type="project" value="UniProtKB-SubCell"/>
</dbReference>
<keyword evidence="4 7" id="KW-0472">Membrane</keyword>
<keyword evidence="10" id="KW-1185">Reference proteome</keyword>
<evidence type="ECO:0000256" key="7">
    <source>
        <dbReference type="SAM" id="Phobius"/>
    </source>
</evidence>
<dbReference type="Gene3D" id="3.40.50.720">
    <property type="entry name" value="NAD(P)-binding Rossmann-like Domain"/>
    <property type="match status" value="1"/>
</dbReference>
<feature type="transmembrane region" description="Helical" evidence="7">
    <location>
        <begin position="442"/>
        <end position="460"/>
    </location>
</feature>
<feature type="compositionally biased region" description="Polar residues" evidence="6">
    <location>
        <begin position="528"/>
        <end position="556"/>
    </location>
</feature>
<organism evidence="9 10">
    <name type="scientific">Xylaria multiplex</name>
    <dbReference type="NCBI Taxonomy" id="323545"/>
    <lineage>
        <taxon>Eukaryota</taxon>
        <taxon>Fungi</taxon>
        <taxon>Dikarya</taxon>
        <taxon>Ascomycota</taxon>
        <taxon>Pezizomycotina</taxon>
        <taxon>Sordariomycetes</taxon>
        <taxon>Xylariomycetidae</taxon>
        <taxon>Xylariales</taxon>
        <taxon>Xylariaceae</taxon>
        <taxon>Xylaria</taxon>
    </lineage>
</organism>
<name>A0A7C8MK42_9PEZI</name>
<reference evidence="9 10" key="1">
    <citation type="submission" date="2019-12" db="EMBL/GenBank/DDBJ databases">
        <title>Draft genome sequence of the ascomycete Xylaria multiplex DSM 110363.</title>
        <authorList>
            <person name="Buettner E."/>
            <person name="Kellner H."/>
        </authorList>
    </citation>
    <scope>NUCLEOTIDE SEQUENCE [LARGE SCALE GENOMIC DNA]</scope>
    <source>
        <strain evidence="9 10">DSM 110363</strain>
    </source>
</reference>
<comment type="subcellular location">
    <subcellularLocation>
        <location evidence="1">Membrane</location>
        <topology evidence="1">Multi-pass membrane protein</topology>
    </subcellularLocation>
</comment>
<evidence type="ECO:0000256" key="2">
    <source>
        <dbReference type="ARBA" id="ARBA00022692"/>
    </source>
</evidence>
<feature type="domain" description="Rhodopsin" evidence="8">
    <location>
        <begin position="332"/>
        <end position="504"/>
    </location>
</feature>
<dbReference type="InterPro" id="IPR002347">
    <property type="entry name" value="SDR_fam"/>
</dbReference>
<evidence type="ECO:0000256" key="6">
    <source>
        <dbReference type="SAM" id="MobiDB-lite"/>
    </source>
</evidence>
<dbReference type="OrthoDB" id="191139at2759"/>
<evidence type="ECO:0000256" key="4">
    <source>
        <dbReference type="ARBA" id="ARBA00023136"/>
    </source>
</evidence>
<dbReference type="PANTHER" id="PTHR33048">
    <property type="entry name" value="PTH11-LIKE INTEGRAL MEMBRANE PROTEIN (AFU_ORTHOLOGUE AFUA_5G11245)"/>
    <property type="match status" value="1"/>
</dbReference>